<evidence type="ECO:0000256" key="7">
    <source>
        <dbReference type="ARBA" id="ARBA00022660"/>
    </source>
</evidence>
<geneLocation type="mitochondrion" evidence="20"/>
<feature type="domain" description="NADH:quinone oxidoreductase/Mrp antiporter transmembrane" evidence="19">
    <location>
        <begin position="24"/>
        <end position="72"/>
    </location>
</feature>
<evidence type="ECO:0000256" key="15">
    <source>
        <dbReference type="ARBA" id="ARBA00023128"/>
    </source>
</evidence>
<feature type="transmembrane region" description="Helical" evidence="18">
    <location>
        <begin position="252"/>
        <end position="278"/>
    </location>
</feature>
<feature type="transmembrane region" description="Helical" evidence="18">
    <location>
        <begin position="5"/>
        <end position="21"/>
    </location>
</feature>
<evidence type="ECO:0000256" key="17">
    <source>
        <dbReference type="ARBA" id="ARBA00049551"/>
    </source>
</evidence>
<comment type="similarity">
    <text evidence="3 18">Belongs to the complex I subunit 2 family.</text>
</comment>
<proteinExistence type="inferred from homology"/>
<dbReference type="PRINTS" id="PR01436">
    <property type="entry name" value="NADHDHGNASE2"/>
</dbReference>
<accession>A0A6G7ITN3</accession>
<keyword evidence="9 18" id="KW-0999">Mitochondrion inner membrane</keyword>
<keyword evidence="8 18" id="KW-0812">Transmembrane</keyword>
<feature type="transmembrane region" description="Helical" evidence="18">
    <location>
        <begin position="298"/>
        <end position="322"/>
    </location>
</feature>
<keyword evidence="16 18" id="KW-0472">Membrane</keyword>
<dbReference type="PANTHER" id="PTHR46552">
    <property type="entry name" value="NADH-UBIQUINONE OXIDOREDUCTASE CHAIN 2"/>
    <property type="match status" value="1"/>
</dbReference>
<sequence>MISPSFYLFVSLYIFSFYLCFNMDDWFLVWMGLELNMISFVVLIYSREDMKAVESCLKYFFVQSLGFGIFMMIFYLNGSGFEFLGSLVLSYKMGGGPFFFWFPSVCSGISWYSCFMLMSFQKLIPLMLMIELIGFGLWAVVFLSILVGAIGSFNQVRIKVLMAFSSINQMGWLLMCMILNKIIWISYYLVYVVVLFVVLYKMKSGEVNNYLSIMSLELKWWVLLMLMNLGGVPPFLGFFLKWVGFYNMLLGGLFMFVFMIMMSVVMLYVYMRICYGVLMGMSGEMGYVNVFMEGDNWSIIKFIMDLLMMMGLLTGGLFMVFLI</sequence>
<dbReference type="GO" id="GO:0005743">
    <property type="term" value="C:mitochondrial inner membrane"/>
    <property type="evidence" value="ECO:0007669"/>
    <property type="project" value="UniProtKB-SubCell"/>
</dbReference>
<keyword evidence="10 18" id="KW-1278">Translocase</keyword>
<evidence type="ECO:0000256" key="9">
    <source>
        <dbReference type="ARBA" id="ARBA00022792"/>
    </source>
</evidence>
<evidence type="ECO:0000256" key="6">
    <source>
        <dbReference type="ARBA" id="ARBA00022448"/>
    </source>
</evidence>
<keyword evidence="15 18" id="KW-0496">Mitochondrion</keyword>
<dbReference type="GO" id="GO:0006120">
    <property type="term" value="P:mitochondrial electron transport, NADH to ubiquinone"/>
    <property type="evidence" value="ECO:0007669"/>
    <property type="project" value="InterPro"/>
</dbReference>
<keyword evidence="7 18" id="KW-0679">Respiratory chain</keyword>
<feature type="transmembrane region" description="Helical" evidence="18">
    <location>
        <begin position="220"/>
        <end position="240"/>
    </location>
</feature>
<keyword evidence="12 18" id="KW-1133">Transmembrane helix</keyword>
<evidence type="ECO:0000256" key="4">
    <source>
        <dbReference type="ARBA" id="ARBA00012944"/>
    </source>
</evidence>
<evidence type="ECO:0000256" key="2">
    <source>
        <dbReference type="ARBA" id="ARBA00004448"/>
    </source>
</evidence>
<feature type="transmembrane region" description="Helical" evidence="18">
    <location>
        <begin position="132"/>
        <end position="150"/>
    </location>
</feature>
<evidence type="ECO:0000256" key="1">
    <source>
        <dbReference type="ARBA" id="ARBA00003257"/>
    </source>
</evidence>
<protein>
    <recommendedName>
        <fullName evidence="5 18">NADH-ubiquinone oxidoreductase chain 2</fullName>
        <ecNumber evidence="4 18">7.1.1.2</ecNumber>
    </recommendedName>
</protein>
<feature type="domain" description="NADH:quinone oxidoreductase/Mrp antiporter transmembrane" evidence="19">
    <location>
        <begin position="89"/>
        <end position="265"/>
    </location>
</feature>
<evidence type="ECO:0000256" key="16">
    <source>
        <dbReference type="ARBA" id="ARBA00023136"/>
    </source>
</evidence>
<feature type="transmembrane region" description="Helical" evidence="18">
    <location>
        <begin position="27"/>
        <end position="45"/>
    </location>
</feature>
<feature type="transmembrane region" description="Helical" evidence="18">
    <location>
        <begin position="98"/>
        <end position="120"/>
    </location>
</feature>
<evidence type="ECO:0000256" key="12">
    <source>
        <dbReference type="ARBA" id="ARBA00022989"/>
    </source>
</evidence>
<dbReference type="EMBL" id="MK256613">
    <property type="protein sequence ID" value="QII41613.1"/>
    <property type="molecule type" value="Genomic_DNA"/>
</dbReference>
<organism evidence="20">
    <name type="scientific">Argyroneta aquatica</name>
    <name type="common">Water spider</name>
    <name type="synonym">Araneus aquaticus</name>
    <dbReference type="NCBI Taxonomy" id="375087"/>
    <lineage>
        <taxon>Eukaryota</taxon>
        <taxon>Metazoa</taxon>
        <taxon>Ecdysozoa</taxon>
        <taxon>Arthropoda</taxon>
        <taxon>Chelicerata</taxon>
        <taxon>Arachnida</taxon>
        <taxon>Araneae</taxon>
        <taxon>Araneomorphae</taxon>
        <taxon>Entelegynae</taxon>
        <taxon>Dictynoidea</taxon>
        <taxon>Dictynidae</taxon>
        <taxon>Argyroneta</taxon>
    </lineage>
</organism>
<dbReference type="InterPro" id="IPR050175">
    <property type="entry name" value="Complex_I_Subunit_2"/>
</dbReference>
<dbReference type="InterPro" id="IPR001750">
    <property type="entry name" value="ND/Mrp_TM"/>
</dbReference>
<reference evidence="20" key="1">
    <citation type="submission" date="2018-12" db="EMBL/GenBank/DDBJ databases">
        <title>Complete mitochondrial genome of Argyroneta aquatica.</title>
        <authorList>
            <person name="Choi E.H."/>
            <person name="Hwang U.W."/>
        </authorList>
    </citation>
    <scope>NUCLEOTIDE SEQUENCE</scope>
</reference>
<keyword evidence="6" id="KW-0813">Transport</keyword>
<dbReference type="EC" id="7.1.1.2" evidence="4 18"/>
<dbReference type="PANTHER" id="PTHR46552:SF1">
    <property type="entry name" value="NADH-UBIQUINONE OXIDOREDUCTASE CHAIN 2"/>
    <property type="match status" value="1"/>
</dbReference>
<name>A0A6G7ITN3_ARGAQ</name>
<comment type="function">
    <text evidence="1">Core subunit of the mitochondrial membrane respiratory chain NADH dehydrogenase (Complex I) that is believed to belong to the minimal assembly required for catalysis. Complex I functions in the transfer of electrons from NADH to the respiratory chain. The immediate electron acceptor for the enzyme is believed to be ubiquinone.</text>
</comment>
<evidence type="ECO:0000256" key="3">
    <source>
        <dbReference type="ARBA" id="ARBA00007012"/>
    </source>
</evidence>
<keyword evidence="13 18" id="KW-0520">NAD</keyword>
<evidence type="ECO:0000313" key="20">
    <source>
        <dbReference type="EMBL" id="QII41613.1"/>
    </source>
</evidence>
<evidence type="ECO:0000256" key="18">
    <source>
        <dbReference type="RuleBase" id="RU003403"/>
    </source>
</evidence>
<comment type="catalytic activity">
    <reaction evidence="17 18">
        <text>a ubiquinone + NADH + 5 H(+)(in) = a ubiquinol + NAD(+) + 4 H(+)(out)</text>
        <dbReference type="Rhea" id="RHEA:29091"/>
        <dbReference type="Rhea" id="RHEA-COMP:9565"/>
        <dbReference type="Rhea" id="RHEA-COMP:9566"/>
        <dbReference type="ChEBI" id="CHEBI:15378"/>
        <dbReference type="ChEBI" id="CHEBI:16389"/>
        <dbReference type="ChEBI" id="CHEBI:17976"/>
        <dbReference type="ChEBI" id="CHEBI:57540"/>
        <dbReference type="ChEBI" id="CHEBI:57945"/>
        <dbReference type="EC" id="7.1.1.2"/>
    </reaction>
</comment>
<dbReference type="InterPro" id="IPR003917">
    <property type="entry name" value="NADH_UbQ_OxRdtase_chain2"/>
</dbReference>
<dbReference type="GO" id="GO:0008137">
    <property type="term" value="F:NADH dehydrogenase (ubiquinone) activity"/>
    <property type="evidence" value="ECO:0007669"/>
    <property type="project" value="UniProtKB-EC"/>
</dbReference>
<evidence type="ECO:0000256" key="11">
    <source>
        <dbReference type="ARBA" id="ARBA00022982"/>
    </source>
</evidence>
<evidence type="ECO:0000256" key="14">
    <source>
        <dbReference type="ARBA" id="ARBA00023075"/>
    </source>
</evidence>
<evidence type="ECO:0000256" key="8">
    <source>
        <dbReference type="ARBA" id="ARBA00022692"/>
    </source>
</evidence>
<evidence type="ECO:0000259" key="19">
    <source>
        <dbReference type="Pfam" id="PF00361"/>
    </source>
</evidence>
<evidence type="ECO:0000256" key="13">
    <source>
        <dbReference type="ARBA" id="ARBA00023027"/>
    </source>
</evidence>
<keyword evidence="14 18" id="KW-0830">Ubiquinone</keyword>
<keyword evidence="11 18" id="KW-0249">Electron transport</keyword>
<evidence type="ECO:0000256" key="5">
    <source>
        <dbReference type="ARBA" id="ARBA00021008"/>
    </source>
</evidence>
<gene>
    <name evidence="20" type="primary">nad2</name>
</gene>
<comment type="function">
    <text evidence="18">Core subunit of the mitochondrial membrane respiratory chain NADH dehydrogenase (Complex I) which catalyzes electron transfer from NADH through the respiratory chain, using ubiquinone as an electron acceptor. Essential for the catalytic activity and assembly of complex I.</text>
</comment>
<comment type="subcellular location">
    <subcellularLocation>
        <location evidence="2 18">Mitochondrion inner membrane</location>
        <topology evidence="2 18">Multi-pass membrane protein</topology>
    </subcellularLocation>
</comment>
<evidence type="ECO:0000256" key="10">
    <source>
        <dbReference type="ARBA" id="ARBA00022967"/>
    </source>
</evidence>
<dbReference type="Pfam" id="PF00361">
    <property type="entry name" value="Proton_antipo_M"/>
    <property type="match status" value="2"/>
</dbReference>
<feature type="transmembrane region" description="Helical" evidence="18">
    <location>
        <begin position="182"/>
        <end position="200"/>
    </location>
</feature>
<dbReference type="AlphaFoldDB" id="A0A6G7ITN3"/>